<dbReference type="PANTHER" id="PTHR30349">
    <property type="entry name" value="PHAGE INTEGRASE-RELATED"/>
    <property type="match status" value="1"/>
</dbReference>
<dbReference type="InterPro" id="IPR011010">
    <property type="entry name" value="DNA_brk_join_enz"/>
</dbReference>
<evidence type="ECO:0000259" key="3">
    <source>
        <dbReference type="PROSITE" id="PS51898"/>
    </source>
</evidence>
<reference evidence="5" key="1">
    <citation type="journal article" date="2019" name="Int. J. Syst. Evol. Microbiol.">
        <title>The Global Catalogue of Microorganisms (GCM) 10K type strain sequencing project: providing services to taxonomists for standard genome sequencing and annotation.</title>
        <authorList>
            <consortium name="The Broad Institute Genomics Platform"/>
            <consortium name="The Broad Institute Genome Sequencing Center for Infectious Disease"/>
            <person name="Wu L."/>
            <person name="Ma J."/>
        </authorList>
    </citation>
    <scope>NUCLEOTIDE SEQUENCE [LARGE SCALE GENOMIC DNA]</scope>
    <source>
        <strain evidence="5">JCM 30346</strain>
    </source>
</reference>
<feature type="domain" description="Tyr recombinase" evidence="3">
    <location>
        <begin position="1"/>
        <end position="177"/>
    </location>
</feature>
<evidence type="ECO:0000256" key="2">
    <source>
        <dbReference type="SAM" id="MobiDB-lite"/>
    </source>
</evidence>
<dbReference type="RefSeq" id="WP_380756684.1">
    <property type="nucleotide sequence ID" value="NZ_JBHSRF010000036.1"/>
</dbReference>
<feature type="region of interest" description="Disordered" evidence="2">
    <location>
        <begin position="300"/>
        <end position="342"/>
    </location>
</feature>
<comment type="caution">
    <text evidence="4">The sequence shown here is derived from an EMBL/GenBank/DDBJ whole genome shotgun (WGS) entry which is preliminary data.</text>
</comment>
<protein>
    <submittedName>
        <fullName evidence="4">Site-specific integrase</fullName>
    </submittedName>
</protein>
<dbReference type="CDD" id="cd01189">
    <property type="entry name" value="INT_ICEBs1_C_like"/>
    <property type="match status" value="1"/>
</dbReference>
<dbReference type="Gene3D" id="1.10.443.10">
    <property type="entry name" value="Intergrase catalytic core"/>
    <property type="match status" value="1"/>
</dbReference>
<dbReference type="Proteomes" id="UP001596137">
    <property type="component" value="Unassembled WGS sequence"/>
</dbReference>
<dbReference type="InterPro" id="IPR002104">
    <property type="entry name" value="Integrase_catalytic"/>
</dbReference>
<keyword evidence="1" id="KW-0233">DNA recombination</keyword>
<evidence type="ECO:0000313" key="4">
    <source>
        <dbReference type="EMBL" id="MFC6084048.1"/>
    </source>
</evidence>
<dbReference type="PANTHER" id="PTHR30349:SF64">
    <property type="entry name" value="PROPHAGE INTEGRASE INTD-RELATED"/>
    <property type="match status" value="1"/>
</dbReference>
<dbReference type="SUPFAM" id="SSF56349">
    <property type="entry name" value="DNA breaking-rejoining enzymes"/>
    <property type="match status" value="1"/>
</dbReference>
<accession>A0ABW1NMG1</accession>
<sequence length="342" mass="37843">MTGMRRGELLALRWRDVDLEVGTVAIRRSVGVVRVKGEGARVVEGPTKTTKPRVVDLDEATVALMRAHKRERGGLALTLAHDDALVFGDVEGRHRHPERFSRSFKEHLTRCRTRLEAIGVELPDVRLHDLRHTHATILLSNRVPVKVVSERLGHASPTITLTVYAHVMPGQSARRRRPVRLSGGQGVEQDPRCEVSRQYRAVRRIQRTTIAGVMLLAMIAAVVSYRHMHQLCLRHGEGRQPWPCRDQCSHRGRGVSVQVVPHHHKRPAELLVSGVEQRRVVSLCEALAFGLATAVRPHPVDQPCPVAGPGGDQPGERHPPVSLDRQRHDRGAPLAAPGAALG</sequence>
<feature type="compositionally biased region" description="Low complexity" evidence="2">
    <location>
        <begin position="332"/>
        <end position="342"/>
    </location>
</feature>
<keyword evidence="5" id="KW-1185">Reference proteome</keyword>
<gene>
    <name evidence="4" type="ORF">ACFP1K_22995</name>
</gene>
<dbReference type="PROSITE" id="PS51898">
    <property type="entry name" value="TYR_RECOMBINASE"/>
    <property type="match status" value="1"/>
</dbReference>
<proteinExistence type="predicted"/>
<evidence type="ECO:0000313" key="5">
    <source>
        <dbReference type="Proteomes" id="UP001596137"/>
    </source>
</evidence>
<evidence type="ECO:0000256" key="1">
    <source>
        <dbReference type="ARBA" id="ARBA00023172"/>
    </source>
</evidence>
<organism evidence="4 5">
    <name type="scientific">Sphaerisporangium aureirubrum</name>
    <dbReference type="NCBI Taxonomy" id="1544736"/>
    <lineage>
        <taxon>Bacteria</taxon>
        <taxon>Bacillati</taxon>
        <taxon>Actinomycetota</taxon>
        <taxon>Actinomycetes</taxon>
        <taxon>Streptosporangiales</taxon>
        <taxon>Streptosporangiaceae</taxon>
        <taxon>Sphaerisporangium</taxon>
    </lineage>
</organism>
<dbReference type="InterPro" id="IPR050090">
    <property type="entry name" value="Tyrosine_recombinase_XerCD"/>
</dbReference>
<dbReference type="Pfam" id="PF00589">
    <property type="entry name" value="Phage_integrase"/>
    <property type="match status" value="1"/>
</dbReference>
<dbReference type="InterPro" id="IPR013762">
    <property type="entry name" value="Integrase-like_cat_sf"/>
</dbReference>
<feature type="compositionally biased region" description="Basic and acidic residues" evidence="2">
    <location>
        <begin position="314"/>
        <end position="331"/>
    </location>
</feature>
<dbReference type="EMBL" id="JBHSRF010000036">
    <property type="protein sequence ID" value="MFC6084048.1"/>
    <property type="molecule type" value="Genomic_DNA"/>
</dbReference>
<name>A0ABW1NMG1_9ACTN</name>